<dbReference type="InterPro" id="IPR004164">
    <property type="entry name" value="CoA_transf_AS"/>
</dbReference>
<reference evidence="5 6" key="1">
    <citation type="submission" date="2015-02" db="EMBL/GenBank/DDBJ databases">
        <authorList>
            <person name="Chooi Y.-H."/>
        </authorList>
    </citation>
    <scope>NUCLEOTIDE SEQUENCE [LARGE SCALE GENOMIC DNA]</scope>
    <source>
        <strain evidence="5">E3</strain>
    </source>
</reference>
<dbReference type="GO" id="GO:0008260">
    <property type="term" value="F:succinyl-CoA:3-oxo-acid CoA-transferase activity"/>
    <property type="evidence" value="ECO:0007669"/>
    <property type="project" value="UniProtKB-EC"/>
</dbReference>
<comment type="catalytic activity">
    <reaction evidence="3">
        <text>a 3-oxo acid + succinyl-CoA = a 3-oxoacyl-CoA + succinate</text>
        <dbReference type="Rhea" id="RHEA:24564"/>
        <dbReference type="ChEBI" id="CHEBI:30031"/>
        <dbReference type="ChEBI" id="CHEBI:35973"/>
        <dbReference type="ChEBI" id="CHEBI:57292"/>
        <dbReference type="ChEBI" id="CHEBI:90726"/>
        <dbReference type="EC" id="2.8.3.5"/>
    </reaction>
</comment>
<dbReference type="GO" id="GO:0046952">
    <property type="term" value="P:ketone body catabolic process"/>
    <property type="evidence" value="ECO:0007669"/>
    <property type="project" value="InterPro"/>
</dbReference>
<dbReference type="UniPathway" id="UPA00929">
    <property type="reaction ID" value="UER00894"/>
</dbReference>
<dbReference type="FunFam" id="3.40.1080.10:FF:000001">
    <property type="entry name" value="Succinyl-coa:3-ketoacid-coenzyme a transferase subunit b"/>
    <property type="match status" value="1"/>
</dbReference>
<dbReference type="PROSITE" id="PS01274">
    <property type="entry name" value="COA_TRANSF_2"/>
    <property type="match status" value="1"/>
</dbReference>
<dbReference type="SMART" id="SM00882">
    <property type="entry name" value="CoA_trans"/>
    <property type="match status" value="2"/>
</dbReference>
<dbReference type="EC" id="2.8.3.5" evidence="3"/>
<comment type="similarity">
    <text evidence="1 3">Belongs to the 3-oxoacid CoA-transferase family.</text>
</comment>
<dbReference type="EMBL" id="CDSF01000112">
    <property type="protein sequence ID" value="CEP01386.1"/>
    <property type="molecule type" value="Genomic_DNA"/>
</dbReference>
<keyword evidence="2 3" id="KW-0808">Transferase</keyword>
<keyword evidence="3" id="KW-0496">Mitochondrion</keyword>
<evidence type="ECO:0000256" key="1">
    <source>
        <dbReference type="ARBA" id="ARBA00007154"/>
    </source>
</evidence>
<evidence type="ECO:0000256" key="2">
    <source>
        <dbReference type="ARBA" id="ARBA00022679"/>
    </source>
</evidence>
<dbReference type="InterPro" id="IPR014388">
    <property type="entry name" value="3-oxoacid_CoA-transferase"/>
</dbReference>
<sequence>MTTLLGRRWLSASAARRTKKVFPSAEAALQAAGLRSAMTILVGGFGICGIPMRCIDAINARDDVRDLTVVSNNCGVDDWGLGVLLRSRKIRTMIASYVGENAEFERQYLAGELSVQLVPQGTLAEALRAAGAGIPAFYTPTGAGTVLQDGGFPISDPMESRRFVNPRRAVEQEYVLQKAIAGDVGLVKAWKADRYGNLLFRGTSMNFNPDVAMASRFCIAEVEDVVDLGDIPPERVHVPGVFVDAIVLDADVRKRIERRTTRTTTMTKEAQQGRRERIVRRAALELKDGMAVNLGIGMPTLASNYVPAGVQIMLQSENGLLGMGPYPLEHAVDPDLINAGKETVTALPGASIFSSSASFAMIRGGHVDVSILGAMEVSQAGDLANWVIPGKLVKGMGGAMDLVSSGTRVIVTMEHTAKDGRSKILKRCRLPLTGRHCVDRIITDLAVFDVDRGRGLTLVEIYDDVTVDDVRSKTEAEFAVADDLQVIPSSSS</sequence>
<proteinExistence type="inferred from homology"/>
<evidence type="ECO:0000256" key="4">
    <source>
        <dbReference type="PIRSR" id="PIRSR000858-1"/>
    </source>
</evidence>
<dbReference type="Gene3D" id="3.40.1080.10">
    <property type="entry name" value="Glutaconate Coenzyme A-transferase"/>
    <property type="match status" value="2"/>
</dbReference>
<dbReference type="SUPFAM" id="SSF100950">
    <property type="entry name" value="NagB/RpiA/CoA transferase-like"/>
    <property type="match status" value="2"/>
</dbReference>
<dbReference type="InterPro" id="IPR012791">
    <property type="entry name" value="3-oxoacid_CoA-transf_B"/>
</dbReference>
<organism evidence="5 6">
    <name type="scientific">Plasmodiophora brassicae</name>
    <name type="common">Clubroot disease agent</name>
    <dbReference type="NCBI Taxonomy" id="37360"/>
    <lineage>
        <taxon>Eukaryota</taxon>
        <taxon>Sar</taxon>
        <taxon>Rhizaria</taxon>
        <taxon>Endomyxa</taxon>
        <taxon>Phytomyxea</taxon>
        <taxon>Plasmodiophorida</taxon>
        <taxon>Plasmodiophoridae</taxon>
        <taxon>Plasmodiophora</taxon>
    </lineage>
</organism>
<dbReference type="OrthoDB" id="1933379at2759"/>
<evidence type="ECO:0000313" key="6">
    <source>
        <dbReference type="Proteomes" id="UP000039324"/>
    </source>
</evidence>
<dbReference type="InterPro" id="IPR037171">
    <property type="entry name" value="NagB/RpiA_transferase-like"/>
</dbReference>
<dbReference type="AlphaFoldDB" id="A0A0G4J253"/>
<evidence type="ECO:0000313" key="5">
    <source>
        <dbReference type="EMBL" id="CEP01386.1"/>
    </source>
</evidence>
<comment type="function">
    <text evidence="3">Key enzyme for ketone body catabolism. Transfers the CoA moiety from succinate to acetoacetate. Formation of the enzyme-CoA intermediate proceeds via an unstable anhydride species formed between the carboxylate groups of the enzyme and substrate.</text>
</comment>
<accession>A0A0G4J253</accession>
<dbReference type="PANTHER" id="PTHR13707">
    <property type="entry name" value="KETOACID-COENZYME A TRANSFERASE"/>
    <property type="match status" value="1"/>
</dbReference>
<dbReference type="OMA" id="VKTMGQI"/>
<dbReference type="InterPro" id="IPR004165">
    <property type="entry name" value="CoA_trans_fam_I"/>
</dbReference>
<dbReference type="STRING" id="37360.A0A0G4J253"/>
<dbReference type="NCBIfam" id="TIGR02429">
    <property type="entry name" value="pcaI_scoA_fam"/>
    <property type="match status" value="1"/>
</dbReference>
<dbReference type="NCBIfam" id="TIGR02428">
    <property type="entry name" value="pcaJ_scoB_fam"/>
    <property type="match status" value="1"/>
</dbReference>
<dbReference type="PANTHER" id="PTHR13707:SF60">
    <property type="entry name" value="ACETATE COA-TRANSFERASE SUBUNIT ALPHA"/>
    <property type="match status" value="1"/>
</dbReference>
<dbReference type="Proteomes" id="UP000039324">
    <property type="component" value="Unassembled WGS sequence"/>
</dbReference>
<protein>
    <recommendedName>
        <fullName evidence="3">Succinyl-CoA:3-ketoacid-coenzyme A transferase</fullName>
        <ecNumber evidence="3">2.8.3.5</ecNumber>
    </recommendedName>
</protein>
<keyword evidence="6" id="KW-1185">Reference proteome</keyword>
<gene>
    <name evidence="5" type="ORF">PBRA_001992</name>
</gene>
<name>A0A0G4J253_PLABS</name>
<feature type="active site" description="5-glutamyl coenzyme A thioester intermediate" evidence="4">
    <location>
        <position position="317"/>
    </location>
</feature>
<evidence type="ECO:0000256" key="3">
    <source>
        <dbReference type="PIRNR" id="PIRNR000858"/>
    </source>
</evidence>
<comment type="pathway">
    <text evidence="3">Ketone metabolism; succinyl-CoA degradation; acetoacetyl-CoA from succinyl-CoA: step 1/1.</text>
</comment>
<dbReference type="InterPro" id="IPR012792">
    <property type="entry name" value="3-oxoacid_CoA-transf_A"/>
</dbReference>
<dbReference type="Pfam" id="PF01144">
    <property type="entry name" value="CoA_trans"/>
    <property type="match status" value="2"/>
</dbReference>
<dbReference type="PIRSF" id="PIRSF000858">
    <property type="entry name" value="SCOT-t"/>
    <property type="match status" value="1"/>
</dbReference>